<evidence type="ECO:0000256" key="1">
    <source>
        <dbReference type="ARBA" id="ARBA00004340"/>
    </source>
</evidence>
<keyword evidence="7" id="KW-1185">Reference proteome</keyword>
<evidence type="ECO:0000256" key="3">
    <source>
        <dbReference type="ARBA" id="ARBA00022525"/>
    </source>
</evidence>
<feature type="domain" description="AAA-ATPase-like" evidence="4">
    <location>
        <begin position="225"/>
        <end position="447"/>
    </location>
</feature>
<evidence type="ECO:0000259" key="5">
    <source>
        <dbReference type="Pfam" id="PF20147"/>
    </source>
</evidence>
<comment type="caution">
    <text evidence="6">The sequence shown here is derived from an EMBL/GenBank/DDBJ whole genome shotgun (WGS) entry which is preliminary data.</text>
</comment>
<dbReference type="InterPro" id="IPR018631">
    <property type="entry name" value="AAA-ATPase-like_dom"/>
</dbReference>
<dbReference type="Proteomes" id="UP000789739">
    <property type="component" value="Unassembled WGS sequence"/>
</dbReference>
<dbReference type="EMBL" id="CAJVPI010002759">
    <property type="protein sequence ID" value="CAG8649087.1"/>
    <property type="molecule type" value="Genomic_DNA"/>
</dbReference>
<evidence type="ECO:0000256" key="2">
    <source>
        <dbReference type="ARBA" id="ARBA00004613"/>
    </source>
</evidence>
<proteinExistence type="predicted"/>
<gene>
    <name evidence="6" type="ORF">PBRASI_LOCUS10180</name>
</gene>
<protein>
    <submittedName>
        <fullName evidence="6">7688_t:CDS:1</fullName>
    </submittedName>
</protein>
<dbReference type="InterPro" id="IPR045379">
    <property type="entry name" value="Crinkler_N"/>
</dbReference>
<dbReference type="GO" id="GO:0005576">
    <property type="term" value="C:extracellular region"/>
    <property type="evidence" value="ECO:0007669"/>
    <property type="project" value="UniProtKB-SubCell"/>
</dbReference>
<feature type="non-terminal residue" evidence="6">
    <location>
        <position position="473"/>
    </location>
</feature>
<dbReference type="OrthoDB" id="2430821at2759"/>
<dbReference type="GO" id="GO:0043657">
    <property type="term" value="C:host cell"/>
    <property type="evidence" value="ECO:0007669"/>
    <property type="project" value="UniProtKB-SubCell"/>
</dbReference>
<comment type="subcellular location">
    <subcellularLocation>
        <location evidence="1">Host cell</location>
    </subcellularLocation>
    <subcellularLocation>
        <location evidence="2">Secreted</location>
    </subcellularLocation>
</comment>
<evidence type="ECO:0000313" key="6">
    <source>
        <dbReference type="EMBL" id="CAG8649087.1"/>
    </source>
</evidence>
<accession>A0A9N9DQB1</accession>
<evidence type="ECO:0000313" key="7">
    <source>
        <dbReference type="Proteomes" id="UP000789739"/>
    </source>
</evidence>
<evidence type="ECO:0000259" key="4">
    <source>
        <dbReference type="Pfam" id="PF09820"/>
    </source>
</evidence>
<dbReference type="PANTHER" id="PTHR34825:SF2">
    <property type="entry name" value="AAA-ATPASE-LIKE DOMAIN-CONTAINING PROTEIN"/>
    <property type="match status" value="1"/>
</dbReference>
<reference evidence="6" key="1">
    <citation type="submission" date="2021-06" db="EMBL/GenBank/DDBJ databases">
        <authorList>
            <person name="Kallberg Y."/>
            <person name="Tangrot J."/>
            <person name="Rosling A."/>
        </authorList>
    </citation>
    <scope>NUCLEOTIDE SEQUENCE</scope>
    <source>
        <strain evidence="6">BR232B</strain>
    </source>
</reference>
<dbReference type="Pfam" id="PF09820">
    <property type="entry name" value="AAA-ATPase_like"/>
    <property type="match status" value="1"/>
</dbReference>
<dbReference type="Pfam" id="PF20147">
    <property type="entry name" value="Crinkler"/>
    <property type="match status" value="1"/>
</dbReference>
<feature type="domain" description="Crinkler effector protein N-terminal" evidence="5">
    <location>
        <begin position="75"/>
        <end position="180"/>
    </location>
</feature>
<dbReference type="PANTHER" id="PTHR34825">
    <property type="entry name" value="CONSERVED PROTEIN, WITH A WEAK D-GALACTARATE DEHYDRATASE/ALTRONATE HYDROLASE DOMAIN"/>
    <property type="match status" value="1"/>
</dbReference>
<sequence>KAQNYNKAPMSSCARQILCARLNYIKVARTGFNLHKQPHTSISKRPAFTGKVTRQLSPKPKLSAEVSHMSDSILLNCLVRGEAPPADCVFAVEVRNTKPVAILKDAIKRKKRPIFDSIPANRLSLWKVSLPIDSGIDEALKQLVLEHNTEKNIQKLLPVKDLSTYFPTAPVKEHIHVIIESPLALLPAPVVAPREFLHIPAKRELEFSLKPPNRQKTTGFPVNSVSNFKTLMDRGFFYADKTKYIKDIEKDQDVLMFLRPKRFGKSLLLSMLKHFYDINETPNFDRLFGSLDIYKHASELQHNKFLTLEWDFSKIQGSSSIEETNRNLTDHINRSIKRFCQTYAAILGKSNEDLQKWIVNPTNCTDSLEALFDQVRLTPYKVYLLIDEYDAITNEFLDPADILSYQQLRDKQSLMKAVFGTIKDHCSKEISRVFITGVSPLSMNDVTSGFNIRFDISLIPKYEHMLGLYEKDI</sequence>
<dbReference type="AlphaFoldDB" id="A0A9N9DQB1"/>
<name>A0A9N9DQB1_9GLOM</name>
<keyword evidence="3" id="KW-0964">Secreted</keyword>
<organism evidence="6 7">
    <name type="scientific">Paraglomus brasilianum</name>
    <dbReference type="NCBI Taxonomy" id="144538"/>
    <lineage>
        <taxon>Eukaryota</taxon>
        <taxon>Fungi</taxon>
        <taxon>Fungi incertae sedis</taxon>
        <taxon>Mucoromycota</taxon>
        <taxon>Glomeromycotina</taxon>
        <taxon>Glomeromycetes</taxon>
        <taxon>Paraglomerales</taxon>
        <taxon>Paraglomeraceae</taxon>
        <taxon>Paraglomus</taxon>
    </lineage>
</organism>